<dbReference type="KEGG" id="mlr:MELLADRAFT_88735"/>
<dbReference type="GeneID" id="18934979"/>
<name>F4RST2_MELLP</name>
<dbReference type="eggNOG" id="KOG2066">
    <property type="taxonomic scope" value="Eukaryota"/>
</dbReference>
<dbReference type="Pfam" id="PF23556">
    <property type="entry name" value="TPR_Vps41"/>
    <property type="match status" value="1"/>
</dbReference>
<dbReference type="Proteomes" id="UP000001072">
    <property type="component" value="Unassembled WGS sequence"/>
</dbReference>
<proteinExistence type="predicted"/>
<dbReference type="VEuPathDB" id="FungiDB:MELLADRAFT_88735"/>
<dbReference type="InParanoid" id="F4RST2"/>
<dbReference type="AlphaFoldDB" id="F4RST2"/>
<gene>
    <name evidence="1" type="ORF">MELLADRAFT_88735</name>
</gene>
<sequence length="184" mass="20891">MKKPNKMELKIDTNQGEETSSDALSINHFERYQAHDYLLCPFPISTNNNPRSDREAGVGKKTWSGLYVLSPQDLIMVELRNRSDHIGWMIEHEDYEGALREVQDAGLDGVDGFSLSEIGKKYLDHLVNHGQYETAAKASPAILGNNAKAWEDWIFLFTEKGQLEVCYDFNVVVEGRNRDNGKRA</sequence>
<keyword evidence="2" id="KW-1185">Reference proteome</keyword>
<dbReference type="RefSeq" id="XP_007412344.1">
    <property type="nucleotide sequence ID" value="XM_007412282.1"/>
</dbReference>
<evidence type="ECO:0000313" key="1">
    <source>
        <dbReference type="EMBL" id="EGG04553.1"/>
    </source>
</evidence>
<dbReference type="EMBL" id="GL883118">
    <property type="protein sequence ID" value="EGG04553.1"/>
    <property type="molecule type" value="Genomic_DNA"/>
</dbReference>
<dbReference type="HOGENOM" id="CLU_1468488_0_0_1"/>
<organism evidence="2">
    <name type="scientific">Melampsora larici-populina (strain 98AG31 / pathotype 3-4-7)</name>
    <name type="common">Poplar leaf rust fungus</name>
    <dbReference type="NCBI Taxonomy" id="747676"/>
    <lineage>
        <taxon>Eukaryota</taxon>
        <taxon>Fungi</taxon>
        <taxon>Dikarya</taxon>
        <taxon>Basidiomycota</taxon>
        <taxon>Pucciniomycotina</taxon>
        <taxon>Pucciniomycetes</taxon>
        <taxon>Pucciniales</taxon>
        <taxon>Melampsoraceae</taxon>
        <taxon>Melampsora</taxon>
    </lineage>
</organism>
<dbReference type="STRING" id="747676.F4RST2"/>
<reference evidence="2" key="1">
    <citation type="journal article" date="2011" name="Proc. Natl. Acad. Sci. U.S.A.">
        <title>Obligate biotrophy features unraveled by the genomic analysis of rust fungi.</title>
        <authorList>
            <person name="Duplessis S."/>
            <person name="Cuomo C.A."/>
            <person name="Lin Y.-C."/>
            <person name="Aerts A."/>
            <person name="Tisserant E."/>
            <person name="Veneault-Fourrey C."/>
            <person name="Joly D.L."/>
            <person name="Hacquard S."/>
            <person name="Amselem J."/>
            <person name="Cantarel B.L."/>
            <person name="Chiu R."/>
            <person name="Coutinho P.M."/>
            <person name="Feau N."/>
            <person name="Field M."/>
            <person name="Frey P."/>
            <person name="Gelhaye E."/>
            <person name="Goldberg J."/>
            <person name="Grabherr M.G."/>
            <person name="Kodira C.D."/>
            <person name="Kohler A."/>
            <person name="Kuees U."/>
            <person name="Lindquist E.A."/>
            <person name="Lucas S.M."/>
            <person name="Mago R."/>
            <person name="Mauceli E."/>
            <person name="Morin E."/>
            <person name="Murat C."/>
            <person name="Pangilinan J.L."/>
            <person name="Park R."/>
            <person name="Pearson M."/>
            <person name="Quesneville H."/>
            <person name="Rouhier N."/>
            <person name="Sakthikumar S."/>
            <person name="Salamov A.A."/>
            <person name="Schmutz J."/>
            <person name="Selles B."/>
            <person name="Shapiro H."/>
            <person name="Tanguay P."/>
            <person name="Tuskan G.A."/>
            <person name="Henrissat B."/>
            <person name="Van de Peer Y."/>
            <person name="Rouze P."/>
            <person name="Ellis J.G."/>
            <person name="Dodds P.N."/>
            <person name="Schein J.E."/>
            <person name="Zhong S."/>
            <person name="Hamelin R.C."/>
            <person name="Grigoriev I.V."/>
            <person name="Szabo L.J."/>
            <person name="Martin F."/>
        </authorList>
    </citation>
    <scope>NUCLEOTIDE SEQUENCE [LARGE SCALE GENOMIC DNA]</scope>
    <source>
        <strain evidence="2">98AG31 / pathotype 3-4-7</strain>
    </source>
</reference>
<protein>
    <submittedName>
        <fullName evidence="1">Uncharacterized protein</fullName>
    </submittedName>
</protein>
<evidence type="ECO:0000313" key="2">
    <source>
        <dbReference type="Proteomes" id="UP000001072"/>
    </source>
</evidence>
<dbReference type="OrthoDB" id="244107at2759"/>
<accession>F4RST2</accession>